<sequence length="338" mass="36701">MTVTPHSQPRPQAEASGSHYQPSLPPHPGPGSQWVQHGYQAVPRLIPAPQQQWVPQGHQAIPSPHPGRQKRRVQRGHQATSTQNQGHQQQQMQGIPMFYNRGRQQQWPQGHLVMPTPDARARATPGHTRPLNDAAASPTGSARPPSTRPTPIPTFATIPQDARAHSSSSAYAGPSYTAPATPTRSSRAQSTQAAPIPLFTTAPQDTSAHGGSPDHASPPYISPAASTSPTLPELDAWLSLGCNIPGLRIPGMLDDLYATFDQLAPVVDQVLDEGIVQQMDEPAAHEEPGSRQTKRGQEDFTSPTWDADDMFRTLTQTGEDSEFFADPFVLEQTEQIHE</sequence>
<evidence type="ECO:0000256" key="1">
    <source>
        <dbReference type="SAM" id="MobiDB-lite"/>
    </source>
</evidence>
<feature type="region of interest" description="Disordered" evidence="1">
    <location>
        <begin position="1"/>
        <end position="95"/>
    </location>
</feature>
<gene>
    <name evidence="2" type="ORF">CC85DRAFT_14450</name>
</gene>
<dbReference type="EMBL" id="KQ087283">
    <property type="protein sequence ID" value="KLT38779.1"/>
    <property type="molecule type" value="Genomic_DNA"/>
</dbReference>
<protein>
    <submittedName>
        <fullName evidence="2">Uncharacterized protein</fullName>
    </submittedName>
</protein>
<dbReference type="GeneID" id="28980147"/>
<organism evidence="2 3">
    <name type="scientific">Cutaneotrichosporon oleaginosum</name>
    <dbReference type="NCBI Taxonomy" id="879819"/>
    <lineage>
        <taxon>Eukaryota</taxon>
        <taxon>Fungi</taxon>
        <taxon>Dikarya</taxon>
        <taxon>Basidiomycota</taxon>
        <taxon>Agaricomycotina</taxon>
        <taxon>Tremellomycetes</taxon>
        <taxon>Trichosporonales</taxon>
        <taxon>Trichosporonaceae</taxon>
        <taxon>Cutaneotrichosporon</taxon>
    </lineage>
</organism>
<dbReference type="RefSeq" id="XP_018275270.1">
    <property type="nucleotide sequence ID" value="XM_018419544.1"/>
</dbReference>
<feature type="compositionally biased region" description="Polar residues" evidence="1">
    <location>
        <begin position="178"/>
        <end position="193"/>
    </location>
</feature>
<feature type="compositionally biased region" description="Low complexity" evidence="1">
    <location>
        <begin position="78"/>
        <end position="93"/>
    </location>
</feature>
<feature type="compositionally biased region" description="Polar residues" evidence="1">
    <location>
        <begin position="1"/>
        <end position="10"/>
    </location>
</feature>
<evidence type="ECO:0000313" key="3">
    <source>
        <dbReference type="Proteomes" id="UP000053611"/>
    </source>
</evidence>
<keyword evidence="3" id="KW-1185">Reference proteome</keyword>
<feature type="region of interest" description="Disordered" evidence="1">
    <location>
        <begin position="114"/>
        <end position="228"/>
    </location>
</feature>
<dbReference type="Proteomes" id="UP000053611">
    <property type="component" value="Unassembled WGS sequence"/>
</dbReference>
<reference evidence="2 3" key="1">
    <citation type="submission" date="2015-03" db="EMBL/GenBank/DDBJ databases">
        <title>Genomics and transcriptomics of the oil-accumulating basidiomycete yeast T. oleaginosus allow insights into substrate utilization and the diverse evolutionary trajectories of mating systems in fungi.</title>
        <authorList>
            <consortium name="DOE Joint Genome Institute"/>
            <person name="Kourist R."/>
            <person name="Kracht O."/>
            <person name="Bracharz F."/>
            <person name="Lipzen A."/>
            <person name="Nolan M."/>
            <person name="Ohm R."/>
            <person name="Grigoriev I."/>
            <person name="Sun S."/>
            <person name="Heitman J."/>
            <person name="Bruck T."/>
            <person name="Nowrousian M."/>
        </authorList>
    </citation>
    <scope>NUCLEOTIDE SEQUENCE [LARGE SCALE GENOMIC DNA]</scope>
    <source>
        <strain evidence="2 3">IBC0246</strain>
    </source>
</reference>
<evidence type="ECO:0000313" key="2">
    <source>
        <dbReference type="EMBL" id="KLT38779.1"/>
    </source>
</evidence>
<proteinExistence type="predicted"/>
<feature type="region of interest" description="Disordered" evidence="1">
    <location>
        <begin position="280"/>
        <end position="307"/>
    </location>
</feature>
<accession>A0A0J1ATZ2</accession>
<feature type="compositionally biased region" description="Low complexity" evidence="1">
    <location>
        <begin position="134"/>
        <end position="145"/>
    </location>
</feature>
<name>A0A0J1ATZ2_9TREE</name>
<dbReference type="AlphaFoldDB" id="A0A0J1ATZ2"/>